<dbReference type="GO" id="GO:0008047">
    <property type="term" value="F:enzyme activator activity"/>
    <property type="evidence" value="ECO:0007669"/>
    <property type="project" value="UniProtKB-ARBA"/>
</dbReference>
<proteinExistence type="predicted"/>
<evidence type="ECO:0000256" key="5">
    <source>
        <dbReference type="ARBA" id="ARBA00023284"/>
    </source>
</evidence>
<evidence type="ECO:0000259" key="6">
    <source>
        <dbReference type="PROSITE" id="PS51352"/>
    </source>
</evidence>
<feature type="domain" description="Thioredoxin" evidence="6">
    <location>
        <begin position="51"/>
        <end position="170"/>
    </location>
</feature>
<keyword evidence="5" id="KW-0676">Redox-active center</keyword>
<dbReference type="PANTHER" id="PTHR45663:SF15">
    <property type="entry name" value="THIOREDOXIN Y1, CHLOROPLASTIC"/>
    <property type="match status" value="1"/>
</dbReference>
<dbReference type="GO" id="GO:0005737">
    <property type="term" value="C:cytoplasm"/>
    <property type="evidence" value="ECO:0007669"/>
    <property type="project" value="TreeGrafter"/>
</dbReference>
<reference evidence="8" key="1">
    <citation type="journal article" date="2017" name="Plant J.">
        <title>The pomegranate (Punica granatum L.) genome and the genomics of punicalagin biosynthesis.</title>
        <authorList>
            <person name="Qin G."/>
            <person name="Xu C."/>
            <person name="Ming R."/>
            <person name="Tang H."/>
            <person name="Guyot R."/>
            <person name="Kramer E.M."/>
            <person name="Hu Y."/>
            <person name="Yi X."/>
            <person name="Qi Y."/>
            <person name="Xu X."/>
            <person name="Gao Z."/>
            <person name="Pan H."/>
            <person name="Jian J."/>
            <person name="Tian Y."/>
            <person name="Yue Z."/>
            <person name="Xu Y."/>
        </authorList>
    </citation>
    <scope>NUCLEOTIDE SEQUENCE [LARGE SCALE GENOMIC DNA]</scope>
    <source>
        <strain evidence="8">cv. Dabenzi</strain>
    </source>
</reference>
<dbReference type="AlphaFoldDB" id="A0A218Y0A6"/>
<dbReference type="OrthoDB" id="2121326at2759"/>
<organism evidence="7 8">
    <name type="scientific">Punica granatum</name>
    <name type="common">Pomegranate</name>
    <dbReference type="NCBI Taxonomy" id="22663"/>
    <lineage>
        <taxon>Eukaryota</taxon>
        <taxon>Viridiplantae</taxon>
        <taxon>Streptophyta</taxon>
        <taxon>Embryophyta</taxon>
        <taxon>Tracheophyta</taxon>
        <taxon>Spermatophyta</taxon>
        <taxon>Magnoliopsida</taxon>
        <taxon>eudicotyledons</taxon>
        <taxon>Gunneridae</taxon>
        <taxon>Pentapetalae</taxon>
        <taxon>rosids</taxon>
        <taxon>malvids</taxon>
        <taxon>Myrtales</taxon>
        <taxon>Lythraceae</taxon>
        <taxon>Punica</taxon>
    </lineage>
</organism>
<evidence type="ECO:0000313" key="7">
    <source>
        <dbReference type="EMBL" id="OWM90747.1"/>
    </source>
</evidence>
<dbReference type="GO" id="GO:0015035">
    <property type="term" value="F:protein-disulfide reductase activity"/>
    <property type="evidence" value="ECO:0007669"/>
    <property type="project" value="InterPro"/>
</dbReference>
<dbReference type="InterPro" id="IPR005746">
    <property type="entry name" value="Thioredoxin"/>
</dbReference>
<evidence type="ECO:0000256" key="1">
    <source>
        <dbReference type="ARBA" id="ARBA00022448"/>
    </source>
</evidence>
<dbReference type="GeneID" id="116215861"/>
<dbReference type="PANTHER" id="PTHR45663">
    <property type="entry name" value="GEO12009P1"/>
    <property type="match status" value="1"/>
</dbReference>
<keyword evidence="3" id="KW-0249">Electron transport</keyword>
<dbReference type="InterPro" id="IPR017937">
    <property type="entry name" value="Thioredoxin_CS"/>
</dbReference>
<dbReference type="Gene3D" id="3.40.30.10">
    <property type="entry name" value="Glutaredoxin"/>
    <property type="match status" value="1"/>
</dbReference>
<keyword evidence="9" id="KW-1185">Reference proteome</keyword>
<reference evidence="9" key="3">
    <citation type="journal article" date="2020" name="Plant Biotechnol. J.">
        <title>The pomegranate (Punica granatum L.) draft genome dissects genetic divergence between soft- and hard-seeded cultivars.</title>
        <authorList>
            <person name="Luo X."/>
            <person name="Li H."/>
            <person name="Wu Z."/>
            <person name="Yao W."/>
            <person name="Zhao P."/>
            <person name="Cao D."/>
            <person name="Yu H."/>
            <person name="Li K."/>
            <person name="Poudel K."/>
            <person name="Zhao D."/>
            <person name="Zhang F."/>
            <person name="Xia X."/>
            <person name="Chen L."/>
            <person name="Wang Q."/>
            <person name="Jing D."/>
            <person name="Cao S."/>
        </authorList>
    </citation>
    <scope>NUCLEOTIDE SEQUENCE [LARGE SCALE GENOMIC DNA]</scope>
</reference>
<evidence type="ECO:0000313" key="10">
    <source>
        <dbReference type="RefSeq" id="XP_031375663.1"/>
    </source>
</evidence>
<dbReference type="Pfam" id="PF00085">
    <property type="entry name" value="Thioredoxin"/>
    <property type="match status" value="1"/>
</dbReference>
<keyword evidence="2" id="KW-0809">Transit peptide</keyword>
<sequence length="173" mass="18769">MAISLTAAAVPCVKSEQCISSSASAKLSALSSLQLRFPANSGKIGISTPRIAVSSRARNATVVAQAKKQTYSSLDDLLAQADKPVLVDFYATWCGPCQFMVPILNEVSIALKDKIRVVKIDTEKYPSIASQYAIEALPTFILFKDGKPFDRFEGALTANQLIQRVEESLKVKQ</sequence>
<dbReference type="CDD" id="cd02947">
    <property type="entry name" value="TRX_family"/>
    <property type="match status" value="1"/>
</dbReference>
<evidence type="ECO:0000313" key="11">
    <source>
        <dbReference type="RefSeq" id="XP_031407516.1"/>
    </source>
</evidence>
<dbReference type="InterPro" id="IPR036249">
    <property type="entry name" value="Thioredoxin-like_sf"/>
</dbReference>
<dbReference type="RefSeq" id="XP_031407516.1">
    <property type="nucleotide sequence ID" value="XM_031551656.1"/>
</dbReference>
<evidence type="ECO:0000256" key="4">
    <source>
        <dbReference type="ARBA" id="ARBA00023157"/>
    </source>
</evidence>
<dbReference type="FunFam" id="3.40.30.10:FF:000001">
    <property type="entry name" value="Thioredoxin"/>
    <property type="match status" value="1"/>
</dbReference>
<reference evidence="10 11" key="4">
    <citation type="submission" date="2025-04" db="UniProtKB">
        <authorList>
            <consortium name="RefSeq"/>
        </authorList>
    </citation>
    <scope>IDENTIFICATION</scope>
    <source>
        <tissue evidence="10 11">Leaf</tissue>
    </source>
</reference>
<gene>
    <name evidence="11" type="primary">LOC116215861</name>
    <name evidence="10" type="synonym">LOC116190143</name>
    <name evidence="7" type="ORF">CDL15_Pgr020710</name>
</gene>
<evidence type="ECO:0000313" key="8">
    <source>
        <dbReference type="Proteomes" id="UP000197138"/>
    </source>
</evidence>
<dbReference type="PROSITE" id="PS00194">
    <property type="entry name" value="THIOREDOXIN_1"/>
    <property type="match status" value="1"/>
</dbReference>
<dbReference type="NCBIfam" id="TIGR01068">
    <property type="entry name" value="thioredoxin"/>
    <property type="match status" value="1"/>
</dbReference>
<protein>
    <submittedName>
        <fullName evidence="10 11">Thioredoxin Y1, chloroplastic</fullName>
    </submittedName>
</protein>
<reference evidence="7" key="2">
    <citation type="submission" date="2017-06" db="EMBL/GenBank/DDBJ databases">
        <title>The pomegranate genome and the genomics of punicalagin biosynthesis.</title>
        <authorList>
            <person name="Xu C."/>
        </authorList>
    </citation>
    <scope>NUCLEOTIDE SEQUENCE [LARGE SCALE GENOMIC DNA]</scope>
    <source>
        <tissue evidence="7">Fresh leaf</tissue>
    </source>
</reference>
<dbReference type="InterPro" id="IPR013766">
    <property type="entry name" value="Thioredoxin_domain"/>
</dbReference>
<evidence type="ECO:0000313" key="9">
    <source>
        <dbReference type="Proteomes" id="UP000515151"/>
    </source>
</evidence>
<dbReference type="Proteomes" id="UP000515151">
    <property type="component" value="Chromosome 8"/>
</dbReference>
<evidence type="ECO:0000256" key="3">
    <source>
        <dbReference type="ARBA" id="ARBA00022982"/>
    </source>
</evidence>
<dbReference type="SUPFAM" id="SSF52833">
    <property type="entry name" value="Thioredoxin-like"/>
    <property type="match status" value="1"/>
</dbReference>
<dbReference type="PROSITE" id="PS51352">
    <property type="entry name" value="THIOREDOXIN_2"/>
    <property type="match status" value="1"/>
</dbReference>
<keyword evidence="1" id="KW-0813">Transport</keyword>
<dbReference type="RefSeq" id="XP_031375663.1">
    <property type="nucleotide sequence ID" value="XM_031519803.1"/>
</dbReference>
<keyword evidence="4" id="KW-1015">Disulfide bond</keyword>
<dbReference type="Proteomes" id="UP000197138">
    <property type="component" value="Unassembled WGS sequence"/>
</dbReference>
<evidence type="ECO:0000256" key="2">
    <source>
        <dbReference type="ARBA" id="ARBA00022946"/>
    </source>
</evidence>
<dbReference type="EMBL" id="MTKT01000541">
    <property type="protein sequence ID" value="OWM90747.1"/>
    <property type="molecule type" value="Genomic_DNA"/>
</dbReference>
<name>A0A218Y0A6_PUNGR</name>
<accession>A0A218Y0A6</accession>
<dbReference type="PRINTS" id="PR00421">
    <property type="entry name" value="THIOREDOXIN"/>
</dbReference>